<evidence type="ECO:0000256" key="2">
    <source>
        <dbReference type="SAM" id="SignalP"/>
    </source>
</evidence>
<evidence type="ECO:0008006" key="5">
    <source>
        <dbReference type="Google" id="ProtNLM"/>
    </source>
</evidence>
<name>A0AB73LIA5_MYCCH</name>
<organism evidence="3 4">
    <name type="scientific">Mycobacteroides chelonae</name>
    <name type="common">Mycobacterium chelonae</name>
    <dbReference type="NCBI Taxonomy" id="1774"/>
    <lineage>
        <taxon>Bacteria</taxon>
        <taxon>Bacillati</taxon>
        <taxon>Actinomycetota</taxon>
        <taxon>Actinomycetes</taxon>
        <taxon>Mycobacteriales</taxon>
        <taxon>Mycobacteriaceae</taxon>
        <taxon>Mycobacteroides</taxon>
    </lineage>
</organism>
<evidence type="ECO:0000313" key="4">
    <source>
        <dbReference type="Proteomes" id="UP000180113"/>
    </source>
</evidence>
<keyword evidence="2" id="KW-0732">Signal</keyword>
<dbReference type="EMBL" id="MLHW01000001">
    <property type="protein sequence ID" value="OHT55211.1"/>
    <property type="molecule type" value="Genomic_DNA"/>
</dbReference>
<feature type="region of interest" description="Disordered" evidence="1">
    <location>
        <begin position="24"/>
        <end position="51"/>
    </location>
</feature>
<dbReference type="RefSeq" id="WP_030095042.1">
    <property type="nucleotide sequence ID" value="NZ_JAPDRD010000001.1"/>
</dbReference>
<feature type="compositionally biased region" description="Basic and acidic residues" evidence="1">
    <location>
        <begin position="31"/>
        <end position="43"/>
    </location>
</feature>
<dbReference type="PROSITE" id="PS51257">
    <property type="entry name" value="PROKAR_LIPOPROTEIN"/>
    <property type="match status" value="1"/>
</dbReference>
<protein>
    <recommendedName>
        <fullName evidence="5">Lipoprotein</fullName>
    </recommendedName>
</protein>
<feature type="chain" id="PRO_5044505709" description="Lipoprotein" evidence="2">
    <location>
        <begin position="22"/>
        <end position="164"/>
    </location>
</feature>
<reference evidence="3 4" key="1">
    <citation type="submission" date="2016-10" db="EMBL/GenBank/DDBJ databases">
        <title>Evaluation of Human, Animal and Environmental Mycobacterium chelonae Isolates by Core Genome Phylogenomic Analysis, Targeted Gene Comparison, and Anti-microbial Susceptibility Patterns: A Tale of Mistaken Identities.</title>
        <authorList>
            <person name="Fogelson S.B."/>
            <person name="Camus A.C."/>
            <person name="Lorenz W."/>
            <person name="Vasireddy R."/>
            <person name="Vasireddy S."/>
            <person name="Smith T."/>
            <person name="Brown-Elliott B.A."/>
            <person name="Wallace R.J.Jr."/>
            <person name="Hasan N.A."/>
            <person name="Reischl U."/>
            <person name="Sanchez S."/>
        </authorList>
    </citation>
    <scope>NUCLEOTIDE SEQUENCE [LARGE SCALE GENOMIC DNA]</scope>
    <source>
        <strain evidence="3 4">42895</strain>
    </source>
</reference>
<comment type="caution">
    <text evidence="3">The sequence shown here is derived from an EMBL/GenBank/DDBJ whole genome shotgun (WGS) entry which is preliminary data.</text>
</comment>
<evidence type="ECO:0000313" key="3">
    <source>
        <dbReference type="EMBL" id="OHT55211.1"/>
    </source>
</evidence>
<gene>
    <name evidence="3" type="ORF">BKG62_03300</name>
</gene>
<sequence length="164" mass="17793">MKHYKVIGAVAAATIAVGLSACSSSDTDSELDQKGRFPMEEPCQHSSAPDPYDLRLGSTLKTDDHCTVMLTSEPGAGVSPEQARRIVYDARRKAEGAEWRIANLVTLGTRTIDAAPADHRTALIERFRGRVAEQVYRANQDQAGSGLALGGKPQPGFEIRWVQK</sequence>
<dbReference type="Proteomes" id="UP000180113">
    <property type="component" value="Unassembled WGS sequence"/>
</dbReference>
<proteinExistence type="predicted"/>
<feature type="signal peptide" evidence="2">
    <location>
        <begin position="1"/>
        <end position="21"/>
    </location>
</feature>
<accession>A0AB73LIA5</accession>
<dbReference type="AlphaFoldDB" id="A0AB73LIA5"/>
<evidence type="ECO:0000256" key="1">
    <source>
        <dbReference type="SAM" id="MobiDB-lite"/>
    </source>
</evidence>